<dbReference type="AlphaFoldDB" id="A0A6J5ATH5"/>
<accession>A0A6J5ATH5</accession>
<dbReference type="InterPro" id="IPR051122">
    <property type="entry name" value="SDR_DHRS6-like"/>
</dbReference>
<dbReference type="InterPro" id="IPR036291">
    <property type="entry name" value="NAD(P)-bd_dom_sf"/>
</dbReference>
<keyword evidence="3" id="KW-0560">Oxidoreductase</keyword>
<comment type="similarity">
    <text evidence="1">Belongs to the short-chain dehydrogenases/reductases (SDR) family.</text>
</comment>
<reference evidence="4 5" key="1">
    <citation type="submission" date="2020-04" db="EMBL/GenBank/DDBJ databases">
        <authorList>
            <person name="De Canck E."/>
        </authorList>
    </citation>
    <scope>NUCLEOTIDE SEQUENCE [LARGE SCALE GENOMIC DNA]</scope>
    <source>
        <strain evidence="4 5">LMG 24238</strain>
    </source>
</reference>
<sequence length="131" mass="14103">MLGKRVNGYTADLSNQSVVRELFEQPGHVDHLIYSARDLLRTGVLAGICSAMEGLIRALVVELVPIRVNLVSPGLAGTSLWAAEAPYAASGVALPVEYVVEPEDLAQTYLYLMTNRYATRQTVVDSGGVLV</sequence>
<name>A0A6J5ATH5_9BURK</name>
<dbReference type="GO" id="GO:0016491">
    <property type="term" value="F:oxidoreductase activity"/>
    <property type="evidence" value="ECO:0007669"/>
    <property type="project" value="UniProtKB-KW"/>
</dbReference>
<dbReference type="SUPFAM" id="SSF51735">
    <property type="entry name" value="NAD(P)-binding Rossmann-fold domains"/>
    <property type="match status" value="1"/>
</dbReference>
<evidence type="ECO:0000256" key="2">
    <source>
        <dbReference type="ARBA" id="ARBA00022857"/>
    </source>
</evidence>
<organism evidence="4 5">
    <name type="scientific">Paraburkholderia sediminicola</name>
    <dbReference type="NCBI Taxonomy" id="458836"/>
    <lineage>
        <taxon>Bacteria</taxon>
        <taxon>Pseudomonadati</taxon>
        <taxon>Pseudomonadota</taxon>
        <taxon>Betaproteobacteria</taxon>
        <taxon>Burkholderiales</taxon>
        <taxon>Burkholderiaceae</taxon>
        <taxon>Paraburkholderia</taxon>
    </lineage>
</organism>
<protein>
    <recommendedName>
        <fullName evidence="6">Enoyl-ACP reductase-like protein</fullName>
    </recommendedName>
</protein>
<dbReference type="InterPro" id="IPR057571">
    <property type="entry name" value="SDR_PhqE-like"/>
</dbReference>
<dbReference type="GeneID" id="97040895"/>
<dbReference type="RefSeq" id="WP_175050496.1">
    <property type="nucleotide sequence ID" value="NZ_CADIKC010000002.1"/>
</dbReference>
<keyword evidence="5" id="KW-1185">Reference proteome</keyword>
<dbReference type="PANTHER" id="PTHR43477">
    <property type="entry name" value="DIHYDROANTICAPSIN 7-DEHYDROGENASE"/>
    <property type="match status" value="1"/>
</dbReference>
<keyword evidence="2" id="KW-0521">NADP</keyword>
<proteinExistence type="inferred from homology"/>
<evidence type="ECO:0000256" key="1">
    <source>
        <dbReference type="ARBA" id="ARBA00006484"/>
    </source>
</evidence>
<dbReference type="PANTHER" id="PTHR43477:SF1">
    <property type="entry name" value="DIHYDROANTICAPSIN 7-DEHYDROGENASE"/>
    <property type="match status" value="1"/>
</dbReference>
<dbReference type="EMBL" id="CADIKC010000002">
    <property type="protein sequence ID" value="CAB3674153.1"/>
    <property type="molecule type" value="Genomic_DNA"/>
</dbReference>
<dbReference type="Gene3D" id="3.40.50.720">
    <property type="entry name" value="NAD(P)-binding Rossmann-like Domain"/>
    <property type="match status" value="1"/>
</dbReference>
<gene>
    <name evidence="4" type="ORF">LMG24238_02263</name>
</gene>
<dbReference type="Proteomes" id="UP000494255">
    <property type="component" value="Unassembled WGS sequence"/>
</dbReference>
<evidence type="ECO:0000256" key="3">
    <source>
        <dbReference type="ARBA" id="ARBA00023002"/>
    </source>
</evidence>
<evidence type="ECO:0008006" key="6">
    <source>
        <dbReference type="Google" id="ProtNLM"/>
    </source>
</evidence>
<evidence type="ECO:0000313" key="5">
    <source>
        <dbReference type="Proteomes" id="UP000494255"/>
    </source>
</evidence>
<evidence type="ECO:0000313" key="4">
    <source>
        <dbReference type="EMBL" id="CAB3674153.1"/>
    </source>
</evidence>
<dbReference type="Pfam" id="PF23441">
    <property type="entry name" value="SDR"/>
    <property type="match status" value="1"/>
</dbReference>